<evidence type="ECO:0000313" key="8">
    <source>
        <dbReference type="Proteomes" id="UP001153076"/>
    </source>
</evidence>
<dbReference type="PANTHER" id="PTHR12385">
    <property type="entry name" value="CHOLINE TRANSPORTER-LIKE (SLC FAMILY 44)"/>
    <property type="match status" value="1"/>
</dbReference>
<dbReference type="GO" id="GO:0022857">
    <property type="term" value="F:transmembrane transporter activity"/>
    <property type="evidence" value="ECO:0007669"/>
    <property type="project" value="UniProtKB-UniRule"/>
</dbReference>
<organism evidence="7 8">
    <name type="scientific">Carnegiea gigantea</name>
    <dbReference type="NCBI Taxonomy" id="171969"/>
    <lineage>
        <taxon>Eukaryota</taxon>
        <taxon>Viridiplantae</taxon>
        <taxon>Streptophyta</taxon>
        <taxon>Embryophyta</taxon>
        <taxon>Tracheophyta</taxon>
        <taxon>Spermatophyta</taxon>
        <taxon>Magnoliopsida</taxon>
        <taxon>eudicotyledons</taxon>
        <taxon>Gunneridae</taxon>
        <taxon>Pentapetalae</taxon>
        <taxon>Caryophyllales</taxon>
        <taxon>Cactineae</taxon>
        <taxon>Cactaceae</taxon>
        <taxon>Cactoideae</taxon>
        <taxon>Echinocereeae</taxon>
        <taxon>Carnegiea</taxon>
    </lineage>
</organism>
<proteinExistence type="inferred from homology"/>
<dbReference type="PANTHER" id="PTHR12385:SF84">
    <property type="entry name" value="CHOLINE TRANSPORTER-LIKE PROTEIN"/>
    <property type="match status" value="1"/>
</dbReference>
<reference evidence="7" key="1">
    <citation type="submission" date="2022-04" db="EMBL/GenBank/DDBJ databases">
        <title>Carnegiea gigantea Genome sequencing and assembly v2.</title>
        <authorList>
            <person name="Copetti D."/>
            <person name="Sanderson M.J."/>
            <person name="Burquez A."/>
            <person name="Wojciechowski M.F."/>
        </authorList>
    </citation>
    <scope>NUCLEOTIDE SEQUENCE</scope>
    <source>
        <strain evidence="7">SGP5-SGP5p</strain>
        <tissue evidence="7">Aerial part</tissue>
    </source>
</reference>
<comment type="caution">
    <text evidence="7">The sequence shown here is derived from an EMBL/GenBank/DDBJ whole genome shotgun (WGS) entry which is preliminary data.</text>
</comment>
<keyword evidence="3 6" id="KW-0812">Transmembrane</keyword>
<keyword evidence="5 6" id="KW-0472">Membrane</keyword>
<comment type="similarity">
    <text evidence="2 6">Belongs to the CTL (choline transporter-like) family.</text>
</comment>
<dbReference type="OrthoDB" id="44736at2759"/>
<dbReference type="InterPro" id="IPR007603">
    <property type="entry name" value="Choline_transptr-like"/>
</dbReference>
<dbReference type="Pfam" id="PF04515">
    <property type="entry name" value="Choline_transpo"/>
    <property type="match status" value="1"/>
</dbReference>
<feature type="transmembrane region" description="Helical" evidence="6">
    <location>
        <begin position="62"/>
        <end position="83"/>
    </location>
</feature>
<feature type="transmembrane region" description="Helical" evidence="6">
    <location>
        <begin position="164"/>
        <end position="189"/>
    </location>
</feature>
<dbReference type="Proteomes" id="UP001153076">
    <property type="component" value="Unassembled WGS sequence"/>
</dbReference>
<protein>
    <recommendedName>
        <fullName evidence="6">Choline transporter-like protein</fullName>
    </recommendedName>
</protein>
<accession>A0A9Q1KRP7</accession>
<evidence type="ECO:0000256" key="1">
    <source>
        <dbReference type="ARBA" id="ARBA00004141"/>
    </source>
</evidence>
<sequence>MQVDQNPRTPQTEQLNSGGITRKFVSIIFYLQLLGVSALAVILTIRGFLSHHAHLHFHPLDWYPPMLTAVGLAGIMGLVFQALSHSNPTRAIKLAFWFGPLITCSMGVLLISIGSSLGLGFGVLATLVGVVQALYACWVNPRFDHAISVLAVSAGFPPAKTAQLAVLALGFSIGYCAILMGGVGGATAAGTHVDGILVGVMVLSMVWTMQVVRNVVLVGVSWVKYLNFSCGDDWDLCRAFRNTLARSMGPVCLGSVLVPTVSLVRGSARAVSLVAGDSDEFLFSCADCYSGLASKLVTCANRWGFVHIGVYRKGIVQSSRDTWEMFRRAGMEELIDYDLTSSFCLFCGVAGGGLSSLVGGSWSLVVHKEYATQISLFGFLIGYFITRVALAGPQAGVSAYHVAYAENSESARFDATIPVRLQELHRQRKS</sequence>
<keyword evidence="4 6" id="KW-1133">Transmembrane helix</keyword>
<feature type="transmembrane region" description="Helical" evidence="6">
    <location>
        <begin position="27"/>
        <end position="50"/>
    </location>
</feature>
<dbReference type="AlphaFoldDB" id="A0A9Q1KRP7"/>
<evidence type="ECO:0000256" key="3">
    <source>
        <dbReference type="ARBA" id="ARBA00022692"/>
    </source>
</evidence>
<comment type="subcellular location">
    <subcellularLocation>
        <location evidence="6">Cell membrane</location>
        <topology evidence="6">Multi-pass membrane protein</topology>
    </subcellularLocation>
    <subcellularLocation>
        <location evidence="1">Membrane</location>
        <topology evidence="1">Multi-pass membrane protein</topology>
    </subcellularLocation>
</comment>
<keyword evidence="8" id="KW-1185">Reference proteome</keyword>
<dbReference type="GO" id="GO:0005886">
    <property type="term" value="C:plasma membrane"/>
    <property type="evidence" value="ECO:0007669"/>
    <property type="project" value="UniProtKB-SubCell"/>
</dbReference>
<evidence type="ECO:0000256" key="4">
    <source>
        <dbReference type="ARBA" id="ARBA00022989"/>
    </source>
</evidence>
<evidence type="ECO:0000256" key="5">
    <source>
        <dbReference type="ARBA" id="ARBA00023136"/>
    </source>
</evidence>
<gene>
    <name evidence="7" type="ORF">Cgig2_021956</name>
</gene>
<name>A0A9Q1KRP7_9CARY</name>
<feature type="transmembrane region" description="Helical" evidence="6">
    <location>
        <begin position="337"/>
        <end position="358"/>
    </location>
</feature>
<evidence type="ECO:0000256" key="6">
    <source>
        <dbReference type="RuleBase" id="RU368066"/>
    </source>
</evidence>
<feature type="transmembrane region" description="Helical" evidence="6">
    <location>
        <begin position="370"/>
        <end position="390"/>
    </location>
</feature>
<comment type="function">
    <text evidence="6">Choline transporter.</text>
</comment>
<feature type="transmembrane region" description="Helical" evidence="6">
    <location>
        <begin position="95"/>
        <end position="113"/>
    </location>
</feature>
<dbReference type="EMBL" id="JAKOGI010000030">
    <property type="protein sequence ID" value="KAJ8448328.1"/>
    <property type="molecule type" value="Genomic_DNA"/>
</dbReference>
<evidence type="ECO:0000256" key="2">
    <source>
        <dbReference type="ARBA" id="ARBA00007168"/>
    </source>
</evidence>
<evidence type="ECO:0000313" key="7">
    <source>
        <dbReference type="EMBL" id="KAJ8448328.1"/>
    </source>
</evidence>
<feature type="transmembrane region" description="Helical" evidence="6">
    <location>
        <begin position="119"/>
        <end position="138"/>
    </location>
</feature>
<feature type="transmembrane region" description="Helical" evidence="6">
    <location>
        <begin position="195"/>
        <end position="216"/>
    </location>
</feature>